<proteinExistence type="predicted"/>
<keyword evidence="1" id="KW-1133">Transmembrane helix</keyword>
<dbReference type="Proteomes" id="UP000198327">
    <property type="component" value="Unassembled WGS sequence"/>
</dbReference>
<evidence type="ECO:0000313" key="2">
    <source>
        <dbReference type="EMBL" id="SNT47720.1"/>
    </source>
</evidence>
<organism evidence="2 3">
    <name type="scientific">Rhodococcoides kyotonense</name>
    <dbReference type="NCBI Taxonomy" id="398843"/>
    <lineage>
        <taxon>Bacteria</taxon>
        <taxon>Bacillati</taxon>
        <taxon>Actinomycetota</taxon>
        <taxon>Actinomycetes</taxon>
        <taxon>Mycobacteriales</taxon>
        <taxon>Nocardiaceae</taxon>
        <taxon>Rhodococcoides</taxon>
    </lineage>
</organism>
<protein>
    <submittedName>
        <fullName evidence="2">Uncharacterized protein</fullName>
    </submittedName>
</protein>
<sequence length="171" mass="17125">MNIRAAAVVVTVPILVSGIGIGTAVLWASDLPDRIAEQWTDSAVTSTTSISGIVLYLAVSGLTIAVFSGVATIRTGSRVGTVSSAGLGMALSLFITVSLVGLMATQRGVVDPDSVQGPPVGWIGAAAAVSIVGGGIGALVVKMCLPRTSARSVRARKSQSKAATDMSATVD</sequence>
<feature type="transmembrane region" description="Helical" evidence="1">
    <location>
        <begin position="85"/>
        <end position="105"/>
    </location>
</feature>
<accession>A0A239MYY2</accession>
<keyword evidence="1" id="KW-0472">Membrane</keyword>
<evidence type="ECO:0000313" key="3">
    <source>
        <dbReference type="Proteomes" id="UP000198327"/>
    </source>
</evidence>
<name>A0A239MYY2_9NOCA</name>
<feature type="transmembrane region" description="Helical" evidence="1">
    <location>
        <begin position="120"/>
        <end position="141"/>
    </location>
</feature>
<gene>
    <name evidence="2" type="ORF">SAMN05421642_1254</name>
</gene>
<feature type="transmembrane region" description="Helical" evidence="1">
    <location>
        <begin position="52"/>
        <end position="73"/>
    </location>
</feature>
<keyword evidence="1" id="KW-0812">Transmembrane</keyword>
<dbReference type="AlphaFoldDB" id="A0A239MYY2"/>
<evidence type="ECO:0000256" key="1">
    <source>
        <dbReference type="SAM" id="Phobius"/>
    </source>
</evidence>
<reference evidence="3" key="1">
    <citation type="submission" date="2017-06" db="EMBL/GenBank/DDBJ databases">
        <authorList>
            <person name="Varghese N."/>
            <person name="Submissions S."/>
        </authorList>
    </citation>
    <scope>NUCLEOTIDE SEQUENCE [LARGE SCALE GENOMIC DNA]</scope>
    <source>
        <strain evidence="3">JCM 23211</strain>
    </source>
</reference>
<keyword evidence="3" id="KW-1185">Reference proteome</keyword>
<dbReference type="EMBL" id="FZOW01000025">
    <property type="protein sequence ID" value="SNT47720.1"/>
    <property type="molecule type" value="Genomic_DNA"/>
</dbReference>